<organism evidence="1 2">
    <name type="scientific">Ancylobacter rudongensis</name>
    <dbReference type="NCBI Taxonomy" id="177413"/>
    <lineage>
        <taxon>Bacteria</taxon>
        <taxon>Pseudomonadati</taxon>
        <taxon>Pseudomonadota</taxon>
        <taxon>Alphaproteobacteria</taxon>
        <taxon>Hyphomicrobiales</taxon>
        <taxon>Xanthobacteraceae</taxon>
        <taxon>Ancylobacter</taxon>
    </lineage>
</organism>
<sequence>MPGNEGLCSLDISSLPELALLTYEKRLAEALRGFLTELCLTNAGVVMAYISSGQDGNIDDLIASSAELFLKPGQLCYARQAVIESDWGAPPHVSIALRFRQQAMTAAFHVVFDDSSIGVHIDAIEFAKPLGSESENLRRFEAALAAARLAGH</sequence>
<dbReference type="STRING" id="177413.SAMN05660859_4126"/>
<evidence type="ECO:0000313" key="2">
    <source>
        <dbReference type="Proteomes" id="UP000198889"/>
    </source>
</evidence>
<gene>
    <name evidence="1" type="ORF">SAMN05660859_4126</name>
</gene>
<keyword evidence="2" id="KW-1185">Reference proteome</keyword>
<name>A0A1G4UPF5_9HYPH</name>
<protein>
    <submittedName>
        <fullName evidence="1">Uncharacterized protein</fullName>
    </submittedName>
</protein>
<dbReference type="Proteomes" id="UP000198889">
    <property type="component" value="Unassembled WGS sequence"/>
</dbReference>
<evidence type="ECO:0000313" key="1">
    <source>
        <dbReference type="EMBL" id="SCW94659.1"/>
    </source>
</evidence>
<dbReference type="EMBL" id="FMTP01000009">
    <property type="protein sequence ID" value="SCW94659.1"/>
    <property type="molecule type" value="Genomic_DNA"/>
</dbReference>
<dbReference type="AlphaFoldDB" id="A0A1G4UPF5"/>
<accession>A0A1G4UPF5</accession>
<reference evidence="2" key="1">
    <citation type="submission" date="2016-10" db="EMBL/GenBank/DDBJ databases">
        <authorList>
            <person name="Varghese N."/>
            <person name="Submissions S."/>
        </authorList>
    </citation>
    <scope>NUCLEOTIDE SEQUENCE [LARGE SCALE GENOMIC DNA]</scope>
    <source>
        <strain evidence="2">CGMCC 1.1761</strain>
    </source>
</reference>
<dbReference type="RefSeq" id="WP_091443668.1">
    <property type="nucleotide sequence ID" value="NZ_FMTP01000009.1"/>
</dbReference>
<proteinExistence type="predicted"/>